<comment type="pathway">
    <text evidence="3">Protein modification; protein ubiquitination.</text>
</comment>
<dbReference type="SMART" id="SM00504">
    <property type="entry name" value="Ubox"/>
    <property type="match status" value="1"/>
</dbReference>
<dbReference type="InterPro" id="IPR051348">
    <property type="entry name" value="U-box_ubiquitin_ligases"/>
</dbReference>
<organism evidence="9 10">
    <name type="scientific">Brassica napus</name>
    <name type="common">Rape</name>
    <dbReference type="NCBI Taxonomy" id="3708"/>
    <lineage>
        <taxon>Eukaryota</taxon>
        <taxon>Viridiplantae</taxon>
        <taxon>Streptophyta</taxon>
        <taxon>Embryophyta</taxon>
        <taxon>Tracheophyta</taxon>
        <taxon>Spermatophyta</taxon>
        <taxon>Magnoliopsida</taxon>
        <taxon>eudicotyledons</taxon>
        <taxon>Gunneridae</taxon>
        <taxon>Pentapetalae</taxon>
        <taxon>rosids</taxon>
        <taxon>malvids</taxon>
        <taxon>Brassicales</taxon>
        <taxon>Brassicaceae</taxon>
        <taxon>Brassiceae</taxon>
        <taxon>Brassica</taxon>
    </lineage>
</organism>
<evidence type="ECO:0000256" key="7">
    <source>
        <dbReference type="SAM" id="MobiDB-lite"/>
    </source>
</evidence>
<evidence type="ECO:0000256" key="3">
    <source>
        <dbReference type="ARBA" id="ARBA00004906"/>
    </source>
</evidence>
<dbReference type="PANTHER" id="PTHR45647:SF100">
    <property type="entry name" value="U-BOX DOMAIN-CONTAINING PROTEIN 33"/>
    <property type="match status" value="1"/>
</dbReference>
<dbReference type="SUPFAM" id="SSF57850">
    <property type="entry name" value="RING/U-box"/>
    <property type="match status" value="1"/>
</dbReference>
<dbReference type="EC" id="2.3.2.27" evidence="4"/>
<evidence type="ECO:0000256" key="2">
    <source>
        <dbReference type="ARBA" id="ARBA00003861"/>
    </source>
</evidence>
<dbReference type="PANTHER" id="PTHR45647">
    <property type="entry name" value="OS02G0152300 PROTEIN"/>
    <property type="match status" value="1"/>
</dbReference>
<dbReference type="SUPFAM" id="SSF52402">
    <property type="entry name" value="Adenine nucleotide alpha hydrolases-like"/>
    <property type="match status" value="1"/>
</dbReference>
<keyword evidence="10" id="KW-1185">Reference proteome</keyword>
<accession>A0ABQ8C606</accession>
<evidence type="ECO:0000259" key="8">
    <source>
        <dbReference type="PROSITE" id="PS51698"/>
    </source>
</evidence>
<feature type="domain" description="U-box" evidence="8">
    <location>
        <begin position="365"/>
        <end position="439"/>
    </location>
</feature>
<feature type="compositionally biased region" description="Basic and acidic residues" evidence="7">
    <location>
        <begin position="343"/>
        <end position="365"/>
    </location>
</feature>
<evidence type="ECO:0000256" key="1">
    <source>
        <dbReference type="ARBA" id="ARBA00000900"/>
    </source>
</evidence>
<dbReference type="Gene3D" id="3.30.40.10">
    <property type="entry name" value="Zinc/RING finger domain, C3HC4 (zinc finger)"/>
    <property type="match status" value="1"/>
</dbReference>
<feature type="region of interest" description="Disordered" evidence="7">
    <location>
        <begin position="629"/>
        <end position="692"/>
    </location>
</feature>
<dbReference type="Proteomes" id="UP000824890">
    <property type="component" value="Unassembled WGS sequence"/>
</dbReference>
<dbReference type="EMBL" id="JAGKQM010000009">
    <property type="protein sequence ID" value="KAH0912519.1"/>
    <property type="molecule type" value="Genomic_DNA"/>
</dbReference>
<comment type="catalytic activity">
    <reaction evidence="1">
        <text>S-ubiquitinyl-[E2 ubiquitin-conjugating enzyme]-L-cysteine + [acceptor protein]-L-lysine = [E2 ubiquitin-conjugating enzyme]-L-cysteine + N(6)-ubiquitinyl-[acceptor protein]-L-lysine.</text>
        <dbReference type="EC" id="2.3.2.27"/>
    </reaction>
</comment>
<dbReference type="InterPro" id="IPR013083">
    <property type="entry name" value="Znf_RING/FYVE/PHD"/>
</dbReference>
<evidence type="ECO:0000313" key="10">
    <source>
        <dbReference type="Proteomes" id="UP000824890"/>
    </source>
</evidence>
<dbReference type="Pfam" id="PF04564">
    <property type="entry name" value="U-box"/>
    <property type="match status" value="1"/>
</dbReference>
<dbReference type="PROSITE" id="PS51698">
    <property type="entry name" value="U_BOX"/>
    <property type="match status" value="1"/>
</dbReference>
<feature type="region of interest" description="Disordered" evidence="7">
    <location>
        <begin position="343"/>
        <end position="366"/>
    </location>
</feature>
<dbReference type="Gene3D" id="3.40.50.620">
    <property type="entry name" value="HUPs"/>
    <property type="match status" value="2"/>
</dbReference>
<dbReference type="CDD" id="cd01989">
    <property type="entry name" value="USP_STK_Ubox_N"/>
    <property type="match status" value="2"/>
</dbReference>
<comment type="function">
    <text evidence="2">Functions as an E3 ubiquitin ligase.</text>
</comment>
<name>A0ABQ8C606_BRANA</name>
<dbReference type="CDD" id="cd16655">
    <property type="entry name" value="RING-Ubox_WDSUB1-like"/>
    <property type="match status" value="1"/>
</dbReference>
<dbReference type="InterPro" id="IPR003613">
    <property type="entry name" value="Ubox_domain"/>
</dbReference>
<evidence type="ECO:0000313" key="9">
    <source>
        <dbReference type="EMBL" id="KAH0912519.1"/>
    </source>
</evidence>
<feature type="compositionally biased region" description="Low complexity" evidence="7">
    <location>
        <begin position="653"/>
        <end position="668"/>
    </location>
</feature>
<feature type="compositionally biased region" description="Low complexity" evidence="7">
    <location>
        <begin position="629"/>
        <end position="641"/>
    </location>
</feature>
<sequence length="722" mass="81730">MGVTMTLKIPIQETVKLVGSLRLCGSDRSEPVVVSKTEMVMDEKVYVAVVARDLESKSSLVWAIQNTRGREFCIVYVHQPMQISAPGEMFHEQKLRLYRKEKEKAHNSLDKYLNICRQMHVNAEKIYMEMDSVEEGILQLISQRGVKKLVMGAAADRNYTMSMRDLKSKKAIYISREAPVSYMVHLQWIPNIEATRRDNLYAEGTSSSSLTQSKITKGTERVASSSMAKDDVQIQVALIEAATSNRETRLEVSKRKEAEKAASDAIKRAKESENLYLNELKRRKEIEKSLKEANEEMEKMRSEGEARVAESNMVITNLQGKYSLSMKVLRRLRDEQEELKREISEVSKLKSKREEEEASPSKDLEPPQYFICPITQEVMEDPYVAADGFTYEGEAIRGWFNRGHETSPMTNKRLPHTSLPFFQPLFSKEKNMEKEEEAAAVMEEIIYVAVGRETAKNKSNLTWAIDNSQGNKICIVLVHQPPHMIPLLGTRFDAATVDEELVKSYREKQKAKTEKILDEYLRICLKKGVHAEKLCVEMDSIEKGIVKMIYENKVRKLIMGAAADKHYSTKMEELRSRKAIFVCQHASPTCCIRFICKGHLIHTRKGRMDEVRALSALLSDFQRLVSSRSSSNSDMLSGSSKVKSDVEEEEGTSRTSSSRSAGTLSYSGGSEASPSVTEDKSNHSSPPPSLPCTGMGLGMISILIHSTKLWHKRAIQNHKQCE</sequence>
<evidence type="ECO:0000256" key="6">
    <source>
        <dbReference type="ARBA" id="ARBA00022786"/>
    </source>
</evidence>
<proteinExistence type="predicted"/>
<evidence type="ECO:0000256" key="5">
    <source>
        <dbReference type="ARBA" id="ARBA00022679"/>
    </source>
</evidence>
<protein>
    <recommendedName>
        <fullName evidence="4">RING-type E3 ubiquitin transferase</fullName>
        <ecNumber evidence="4">2.3.2.27</ecNumber>
    </recommendedName>
</protein>
<keyword evidence="5" id="KW-0808">Transferase</keyword>
<keyword evidence="6" id="KW-0833">Ubl conjugation pathway</keyword>
<gene>
    <name evidence="9" type="ORF">HID58_035840</name>
</gene>
<reference evidence="9 10" key="1">
    <citation type="submission" date="2021-05" db="EMBL/GenBank/DDBJ databases">
        <title>Genome Assembly of Synthetic Allotetraploid Brassica napus Reveals Homoeologous Exchanges between Subgenomes.</title>
        <authorList>
            <person name="Davis J.T."/>
        </authorList>
    </citation>
    <scope>NUCLEOTIDE SEQUENCE [LARGE SCALE GENOMIC DNA]</scope>
    <source>
        <strain evidence="10">cv. Da-Ae</strain>
        <tissue evidence="9">Seedling</tissue>
    </source>
</reference>
<evidence type="ECO:0000256" key="4">
    <source>
        <dbReference type="ARBA" id="ARBA00012483"/>
    </source>
</evidence>
<comment type="caution">
    <text evidence="9">The sequence shown here is derived from an EMBL/GenBank/DDBJ whole genome shotgun (WGS) entry which is preliminary data.</text>
</comment>
<dbReference type="InterPro" id="IPR014729">
    <property type="entry name" value="Rossmann-like_a/b/a_fold"/>
</dbReference>